<evidence type="ECO:0000313" key="2">
    <source>
        <dbReference type="EMBL" id="QNO49523.1"/>
    </source>
</evidence>
<feature type="transmembrane region" description="Helical" evidence="1">
    <location>
        <begin position="187"/>
        <end position="207"/>
    </location>
</feature>
<evidence type="ECO:0000256" key="1">
    <source>
        <dbReference type="SAM" id="Phobius"/>
    </source>
</evidence>
<accession>A0A7G9YND9</accession>
<proteinExistence type="predicted"/>
<name>A0A7G9YND9_9EURY</name>
<feature type="transmembrane region" description="Helical" evidence="1">
    <location>
        <begin position="12"/>
        <end position="31"/>
    </location>
</feature>
<reference evidence="2" key="1">
    <citation type="submission" date="2020-06" db="EMBL/GenBank/DDBJ databases">
        <title>Unique genomic features of the anaerobic methanotrophic archaea.</title>
        <authorList>
            <person name="Chadwick G.L."/>
            <person name="Skennerton C.T."/>
            <person name="Laso-Perez R."/>
            <person name="Leu A.O."/>
            <person name="Speth D.R."/>
            <person name="Yu H."/>
            <person name="Morgan-Lang C."/>
            <person name="Hatzenpichler R."/>
            <person name="Goudeau D."/>
            <person name="Malmstrom R."/>
            <person name="Brazelton W.J."/>
            <person name="Woyke T."/>
            <person name="Hallam S.J."/>
            <person name="Tyson G.W."/>
            <person name="Wegener G."/>
            <person name="Boetius A."/>
            <person name="Orphan V."/>
        </authorList>
    </citation>
    <scope>NUCLEOTIDE SEQUENCE</scope>
</reference>
<keyword evidence="1" id="KW-1133">Transmembrane helix</keyword>
<sequence length="284" mass="32866">MEALEILKGPAVIAFISAVLGAIIGASIKLYTEVYVPRWLEDRRQILITTRRYSNPILKSADMLLARLENIIENINSVKGYLFSWDDVPGNDGKRLLKYLRDYYNIGWTESAEIRKSDDGETIHIFEGANSAKIKIDEGGEKATLMISDGIAHDLIVKKENDKLNIYNGWLRPLTEKDITDIPFRRYYYISTIFCFAQLIGWIEILGKEQSYLDFTKVGETRVFNQYMKLIYDALNYPELSSEHSRPNSKDYWILSHMLRSIGQIINDAKKRWQSLLYGFQDVL</sequence>
<protein>
    <submittedName>
        <fullName evidence="2">Uncharacterized protein</fullName>
    </submittedName>
</protein>
<dbReference type="AlphaFoldDB" id="A0A7G9YND9"/>
<dbReference type="EMBL" id="MT631381">
    <property type="protein sequence ID" value="QNO49523.1"/>
    <property type="molecule type" value="Genomic_DNA"/>
</dbReference>
<keyword evidence="1" id="KW-0812">Transmembrane</keyword>
<keyword evidence="1" id="KW-0472">Membrane</keyword>
<organism evidence="2">
    <name type="scientific">Candidatus Methanogaster sp. ANME-2c ERB4</name>
    <dbReference type="NCBI Taxonomy" id="2759911"/>
    <lineage>
        <taxon>Archaea</taxon>
        <taxon>Methanobacteriati</taxon>
        <taxon>Methanobacteriota</taxon>
        <taxon>Stenosarchaea group</taxon>
        <taxon>Methanomicrobia</taxon>
        <taxon>Methanosarcinales</taxon>
        <taxon>ANME-2 cluster</taxon>
        <taxon>Candidatus Methanogasteraceae</taxon>
        <taxon>Candidatus Methanogaster</taxon>
    </lineage>
</organism>
<gene>
    <name evidence="2" type="ORF">FBKNMHLG_00042</name>
</gene>